<protein>
    <submittedName>
        <fullName evidence="1">Uncharacterized protein</fullName>
    </submittedName>
</protein>
<organism evidence="1">
    <name type="scientific">viral metagenome</name>
    <dbReference type="NCBI Taxonomy" id="1070528"/>
    <lineage>
        <taxon>unclassified sequences</taxon>
        <taxon>metagenomes</taxon>
        <taxon>organismal metagenomes</taxon>
    </lineage>
</organism>
<dbReference type="AlphaFoldDB" id="A0A6C0CJH1"/>
<reference evidence="1" key="1">
    <citation type="journal article" date="2020" name="Nature">
        <title>Giant virus diversity and host interactions through global metagenomics.</title>
        <authorList>
            <person name="Schulz F."/>
            <person name="Roux S."/>
            <person name="Paez-Espino D."/>
            <person name="Jungbluth S."/>
            <person name="Walsh D.A."/>
            <person name="Denef V.J."/>
            <person name="McMahon K.D."/>
            <person name="Konstantinidis K.T."/>
            <person name="Eloe-Fadrosh E.A."/>
            <person name="Kyrpides N.C."/>
            <person name="Woyke T."/>
        </authorList>
    </citation>
    <scope>NUCLEOTIDE SEQUENCE</scope>
    <source>
        <strain evidence="1">GVMAG-M-3300021185-45</strain>
    </source>
</reference>
<evidence type="ECO:0000313" key="1">
    <source>
        <dbReference type="EMBL" id="QHT04443.1"/>
    </source>
</evidence>
<dbReference type="EMBL" id="MN739429">
    <property type="protein sequence ID" value="QHT04443.1"/>
    <property type="molecule type" value="Genomic_DNA"/>
</dbReference>
<accession>A0A6C0CJH1</accession>
<sequence>MQFTVSNNSHIPFSGGEEQSVIIMFTEWDRCIQCDDKQAKDVCQNCGDVICLSSKCALTFPHKNNSQFSVCKRCEKKISNKFKMVEIELYPELRLLKKKIKRRIEKRIEENV</sequence>
<name>A0A6C0CJH1_9ZZZZ</name>
<proteinExistence type="predicted"/>